<accession>A0AAU8N5M4</accession>
<name>A0AAU8N5M4_9ACTO</name>
<feature type="compositionally biased region" description="Low complexity" evidence="1">
    <location>
        <begin position="1"/>
        <end position="12"/>
    </location>
</feature>
<reference evidence="3" key="1">
    <citation type="submission" date="2024-05" db="EMBL/GenBank/DDBJ databases">
        <title>Draft genome assemblies of 36 bacteria isolated from hibernating arctic ground squirrels.</title>
        <authorList>
            <person name="McKee H."/>
            <person name="Mullen L."/>
            <person name="Drown D.M."/>
            <person name="Duddleston K.N."/>
        </authorList>
    </citation>
    <scope>NUCLEOTIDE SEQUENCE</scope>
    <source>
        <strain evidence="3">AR004</strain>
    </source>
</reference>
<evidence type="ECO:0000256" key="1">
    <source>
        <dbReference type="SAM" id="MobiDB-lite"/>
    </source>
</evidence>
<protein>
    <submittedName>
        <fullName evidence="3">DUF6318 family protein</fullName>
    </submittedName>
</protein>
<dbReference type="RefSeq" id="WP_366180980.1">
    <property type="nucleotide sequence ID" value="NZ_CP159989.1"/>
</dbReference>
<sequence>MALSSSSLLVRAPRPPLPRRRGARLDAGSRRPIVLALAFCCALGPVLLAACAKDPAPPEVSGTLPTQFAAATPSVSAPASLSPELAAQRATALAMPKPAKPDIASQNTEDGAVRAAFYFLELYRYAFVTGDTTDLAAMSEEGCVFCRSTIDDATALHAGGGWANPWDREAPSVVYIPSGEGKEYCGVRMTIKSGESTSVNAKGEIQYSEARDETRLLFALRHHGDGWRVGQVSLLK</sequence>
<proteinExistence type="predicted"/>
<dbReference type="AlphaFoldDB" id="A0AAU8N5M4"/>
<gene>
    <name evidence="3" type="ORF">ABXS69_02220</name>
</gene>
<dbReference type="Pfam" id="PF19843">
    <property type="entry name" value="DUF6318"/>
    <property type="match status" value="1"/>
</dbReference>
<organism evidence="3">
    <name type="scientific">Actinomyces timonensis</name>
    <dbReference type="NCBI Taxonomy" id="1288391"/>
    <lineage>
        <taxon>Bacteria</taxon>
        <taxon>Bacillati</taxon>
        <taxon>Actinomycetota</taxon>
        <taxon>Actinomycetes</taxon>
        <taxon>Actinomycetales</taxon>
        <taxon>Actinomycetaceae</taxon>
        <taxon>Actinomyces</taxon>
    </lineage>
</organism>
<evidence type="ECO:0000259" key="2">
    <source>
        <dbReference type="Pfam" id="PF19843"/>
    </source>
</evidence>
<dbReference type="EMBL" id="CP159989">
    <property type="protein sequence ID" value="XCP82743.1"/>
    <property type="molecule type" value="Genomic_DNA"/>
</dbReference>
<dbReference type="InterPro" id="IPR046281">
    <property type="entry name" value="DUF6318"/>
</dbReference>
<evidence type="ECO:0000313" key="3">
    <source>
        <dbReference type="EMBL" id="XCP82743.1"/>
    </source>
</evidence>
<feature type="domain" description="DUF6318" evidence="2">
    <location>
        <begin position="90"/>
        <end position="230"/>
    </location>
</feature>
<feature type="region of interest" description="Disordered" evidence="1">
    <location>
        <begin position="1"/>
        <end position="23"/>
    </location>
</feature>